<dbReference type="GO" id="GO:0055085">
    <property type="term" value="P:transmembrane transport"/>
    <property type="evidence" value="ECO:0007669"/>
    <property type="project" value="InterPro"/>
</dbReference>
<evidence type="ECO:0000256" key="5">
    <source>
        <dbReference type="ARBA" id="ARBA00022989"/>
    </source>
</evidence>
<proteinExistence type="inferred from homology"/>
<evidence type="ECO:0000313" key="9">
    <source>
        <dbReference type="EMBL" id="MBB6732196.1"/>
    </source>
</evidence>
<protein>
    <submittedName>
        <fullName evidence="9">Carbohydrate ABC transporter permease</fullName>
    </submittedName>
</protein>
<keyword evidence="4 7" id="KW-0812">Transmembrane</keyword>
<dbReference type="Proteomes" id="UP000564644">
    <property type="component" value="Unassembled WGS sequence"/>
</dbReference>
<dbReference type="Gene3D" id="1.10.3720.10">
    <property type="entry name" value="MetI-like"/>
    <property type="match status" value="1"/>
</dbReference>
<dbReference type="PANTHER" id="PTHR43744:SF9">
    <property type="entry name" value="POLYGALACTURONAN_RHAMNOGALACTURONAN TRANSPORT SYSTEM PERMEASE PROTEIN YTCP"/>
    <property type="match status" value="1"/>
</dbReference>
<evidence type="ECO:0000256" key="7">
    <source>
        <dbReference type="RuleBase" id="RU363032"/>
    </source>
</evidence>
<comment type="similarity">
    <text evidence="7">Belongs to the binding-protein-dependent transport system permease family.</text>
</comment>
<comment type="subcellular location">
    <subcellularLocation>
        <location evidence="1 7">Cell membrane</location>
        <topology evidence="1 7">Multi-pass membrane protein</topology>
    </subcellularLocation>
</comment>
<dbReference type="SUPFAM" id="SSF161098">
    <property type="entry name" value="MetI-like"/>
    <property type="match status" value="1"/>
</dbReference>
<keyword evidence="6 7" id="KW-0472">Membrane</keyword>
<sequence>MNETSRAVGWKPRGWDVLNIVLLSLLALATMYPFYYIFIYSISVPEEALKGVYLIPRGFSLQNYVHIFKQDNILWAFFISVARTVVGTVLTLLCCTAFSYGISKRNVPFRKLMYGAVIVTMYISPGLIPWYITMKSYGLQNNFLLYILPGLMVAFYIVLIKTYIEELPAALEESAMVDGASYYQMLFRIVLPLSIPVLATVAIFNAVNQWNSWVDNLYLASDLKLQTLQMLLYTYVNQQTAALSMINSNSTAQTAFVMTPTSVQMTITMIATLPILFVYPFLQRFFLKGLMLGAVKG</sequence>
<reference evidence="9 10" key="1">
    <citation type="submission" date="2020-08" db="EMBL/GenBank/DDBJ databases">
        <title>Cohnella phylogeny.</title>
        <authorList>
            <person name="Dunlap C."/>
        </authorList>
    </citation>
    <scope>NUCLEOTIDE SEQUENCE [LARGE SCALE GENOMIC DNA]</scope>
    <source>
        <strain evidence="9 10">CBP 2801</strain>
    </source>
</reference>
<keyword evidence="5 7" id="KW-1133">Transmembrane helix</keyword>
<feature type="transmembrane region" description="Helical" evidence="7">
    <location>
        <begin position="144"/>
        <end position="164"/>
    </location>
</feature>
<accession>A0A7X0SLL9</accession>
<feature type="transmembrane region" description="Helical" evidence="7">
    <location>
        <begin position="112"/>
        <end position="132"/>
    </location>
</feature>
<dbReference type="PANTHER" id="PTHR43744">
    <property type="entry name" value="ABC TRANSPORTER PERMEASE PROTEIN MG189-RELATED-RELATED"/>
    <property type="match status" value="1"/>
</dbReference>
<evidence type="ECO:0000313" key="10">
    <source>
        <dbReference type="Proteomes" id="UP000564644"/>
    </source>
</evidence>
<dbReference type="RefSeq" id="WP_185129869.1">
    <property type="nucleotide sequence ID" value="NZ_JACJVO010000018.1"/>
</dbReference>
<dbReference type="CDD" id="cd06261">
    <property type="entry name" value="TM_PBP2"/>
    <property type="match status" value="1"/>
</dbReference>
<dbReference type="InterPro" id="IPR000515">
    <property type="entry name" value="MetI-like"/>
</dbReference>
<feature type="transmembrane region" description="Helical" evidence="7">
    <location>
        <begin position="73"/>
        <end position="100"/>
    </location>
</feature>
<name>A0A7X0SLL9_9BACL</name>
<feature type="domain" description="ABC transmembrane type-1" evidence="8">
    <location>
        <begin position="77"/>
        <end position="275"/>
    </location>
</feature>
<evidence type="ECO:0000256" key="4">
    <source>
        <dbReference type="ARBA" id="ARBA00022692"/>
    </source>
</evidence>
<evidence type="ECO:0000256" key="2">
    <source>
        <dbReference type="ARBA" id="ARBA00022448"/>
    </source>
</evidence>
<evidence type="ECO:0000256" key="1">
    <source>
        <dbReference type="ARBA" id="ARBA00004651"/>
    </source>
</evidence>
<dbReference type="EMBL" id="JACJVO010000018">
    <property type="protein sequence ID" value="MBB6732196.1"/>
    <property type="molecule type" value="Genomic_DNA"/>
</dbReference>
<evidence type="ECO:0000259" key="8">
    <source>
        <dbReference type="PROSITE" id="PS50928"/>
    </source>
</evidence>
<organism evidence="9 10">
    <name type="scientific">Cohnella zeiphila</name>
    <dbReference type="NCBI Taxonomy" id="2761120"/>
    <lineage>
        <taxon>Bacteria</taxon>
        <taxon>Bacillati</taxon>
        <taxon>Bacillota</taxon>
        <taxon>Bacilli</taxon>
        <taxon>Bacillales</taxon>
        <taxon>Paenibacillaceae</taxon>
        <taxon>Cohnella</taxon>
    </lineage>
</organism>
<feature type="transmembrane region" description="Helical" evidence="7">
    <location>
        <begin position="185"/>
        <end position="207"/>
    </location>
</feature>
<evidence type="ECO:0000256" key="3">
    <source>
        <dbReference type="ARBA" id="ARBA00022475"/>
    </source>
</evidence>
<dbReference type="Pfam" id="PF00528">
    <property type="entry name" value="BPD_transp_1"/>
    <property type="match status" value="1"/>
</dbReference>
<dbReference type="AlphaFoldDB" id="A0A7X0SLL9"/>
<dbReference type="GO" id="GO:0005886">
    <property type="term" value="C:plasma membrane"/>
    <property type="evidence" value="ECO:0007669"/>
    <property type="project" value="UniProtKB-SubCell"/>
</dbReference>
<evidence type="ECO:0000256" key="6">
    <source>
        <dbReference type="ARBA" id="ARBA00023136"/>
    </source>
</evidence>
<feature type="transmembrane region" description="Helical" evidence="7">
    <location>
        <begin position="263"/>
        <end position="282"/>
    </location>
</feature>
<dbReference type="PROSITE" id="PS50928">
    <property type="entry name" value="ABC_TM1"/>
    <property type="match status" value="1"/>
</dbReference>
<feature type="transmembrane region" description="Helical" evidence="7">
    <location>
        <begin position="20"/>
        <end position="42"/>
    </location>
</feature>
<dbReference type="InterPro" id="IPR035906">
    <property type="entry name" value="MetI-like_sf"/>
</dbReference>
<gene>
    <name evidence="9" type="ORF">H7C18_14845</name>
</gene>
<comment type="caution">
    <text evidence="9">The sequence shown here is derived from an EMBL/GenBank/DDBJ whole genome shotgun (WGS) entry which is preliminary data.</text>
</comment>
<keyword evidence="2 7" id="KW-0813">Transport</keyword>
<keyword evidence="10" id="KW-1185">Reference proteome</keyword>
<keyword evidence="3" id="KW-1003">Cell membrane</keyword>